<evidence type="ECO:0000256" key="2">
    <source>
        <dbReference type="ARBA" id="ARBA00022723"/>
    </source>
</evidence>
<dbReference type="EMBL" id="LGUB01001204">
    <property type="protein sequence ID" value="KRH92106.1"/>
    <property type="molecule type" value="Genomic_DNA"/>
</dbReference>
<dbReference type="SUPFAM" id="SSF144206">
    <property type="entry name" value="NOB1 zinc finger-like"/>
    <property type="match status" value="1"/>
</dbReference>
<keyword evidence="1" id="KW-0540">Nuclease</keyword>
<reference evidence="6 7" key="1">
    <citation type="submission" date="2015-07" db="EMBL/GenBank/DDBJ databases">
        <title>The genome of Pseudoloma neurophilia, a relevant intracellular parasite of the zebrafish.</title>
        <authorList>
            <person name="Ndikumana S."/>
            <person name="Pelin A."/>
            <person name="Sanders J."/>
            <person name="Corradi N."/>
        </authorList>
    </citation>
    <scope>NUCLEOTIDE SEQUENCE [LARGE SCALE GENOMIC DNA]</scope>
    <source>
        <strain evidence="6 7">MK1</strain>
    </source>
</reference>
<accession>A0A0R0LS08</accession>
<dbReference type="VEuPathDB" id="MicrosporidiaDB:M153_1182100029"/>
<dbReference type="AlphaFoldDB" id="A0A0R0LS08"/>
<dbReference type="OrthoDB" id="446759at2759"/>
<organism evidence="6 7">
    <name type="scientific">Pseudoloma neurophilia</name>
    <dbReference type="NCBI Taxonomy" id="146866"/>
    <lineage>
        <taxon>Eukaryota</taxon>
        <taxon>Fungi</taxon>
        <taxon>Fungi incertae sedis</taxon>
        <taxon>Microsporidia</taxon>
        <taxon>Pseudoloma</taxon>
    </lineage>
</organism>
<dbReference type="PANTHER" id="PTHR12814:SF2">
    <property type="entry name" value="RNA-BINDING PROTEIN NOB1"/>
    <property type="match status" value="1"/>
</dbReference>
<dbReference type="InterPro" id="IPR033411">
    <property type="entry name" value="Ribonuclease_PIN"/>
</dbReference>
<dbReference type="GO" id="GO:0030490">
    <property type="term" value="P:maturation of SSU-rRNA"/>
    <property type="evidence" value="ECO:0007669"/>
    <property type="project" value="TreeGrafter"/>
</dbReference>
<dbReference type="Gene3D" id="6.20.210.10">
    <property type="entry name" value="Nin one binding (NOB1), Zn-ribbon-like"/>
    <property type="match status" value="1"/>
</dbReference>
<keyword evidence="2" id="KW-0479">Metal-binding</keyword>
<dbReference type="Proteomes" id="UP000051530">
    <property type="component" value="Unassembled WGS sequence"/>
</dbReference>
<dbReference type="Pfam" id="PF17146">
    <property type="entry name" value="PIN_6"/>
    <property type="match status" value="1"/>
</dbReference>
<dbReference type="InterPro" id="IPR036283">
    <property type="entry name" value="NOB1_Zf-like_sf"/>
</dbReference>
<name>A0A0R0LS08_9MICR</name>
<feature type="domain" description="Ribonuclease PIN" evidence="5">
    <location>
        <begin position="4"/>
        <end position="87"/>
    </location>
</feature>
<evidence type="ECO:0000259" key="4">
    <source>
        <dbReference type="Pfam" id="PF08772"/>
    </source>
</evidence>
<keyword evidence="3" id="KW-0378">Hydrolase</keyword>
<evidence type="ECO:0000313" key="7">
    <source>
        <dbReference type="Proteomes" id="UP000051530"/>
    </source>
</evidence>
<comment type="caution">
    <text evidence="6">The sequence shown here is derived from an EMBL/GenBank/DDBJ whole genome shotgun (WGS) entry which is preliminary data.</text>
</comment>
<gene>
    <name evidence="6" type="ORF">M153_1182100029</name>
</gene>
<dbReference type="PANTHER" id="PTHR12814">
    <property type="entry name" value="RNA-BINDING PROTEIN NOB1"/>
    <property type="match status" value="1"/>
</dbReference>
<dbReference type="GO" id="GO:0046872">
    <property type="term" value="F:metal ion binding"/>
    <property type="evidence" value="ECO:0007669"/>
    <property type="project" value="UniProtKB-KW"/>
</dbReference>
<keyword evidence="6" id="KW-0647">Proteasome</keyword>
<dbReference type="GO" id="GO:0030688">
    <property type="term" value="C:preribosome, small subunit precursor"/>
    <property type="evidence" value="ECO:0007669"/>
    <property type="project" value="TreeGrafter"/>
</dbReference>
<keyword evidence="7" id="KW-1185">Reference proteome</keyword>
<dbReference type="Gene3D" id="3.40.50.1010">
    <property type="entry name" value="5'-nuclease"/>
    <property type="match status" value="1"/>
</dbReference>
<evidence type="ECO:0000313" key="6">
    <source>
        <dbReference type="EMBL" id="KRH92106.1"/>
    </source>
</evidence>
<dbReference type="Pfam" id="PF08772">
    <property type="entry name" value="Zn_ribbon_NOB1"/>
    <property type="match status" value="1"/>
</dbReference>
<evidence type="ECO:0000256" key="1">
    <source>
        <dbReference type="ARBA" id="ARBA00022722"/>
    </source>
</evidence>
<protein>
    <submittedName>
        <fullName evidence="6">Putative RNA-binding protein Nob1p involved in 26S proteasome assembly</fullName>
    </submittedName>
</protein>
<sequence length="217" mass="25686">MYAILDTNIIIDRKIDNFNFVKGYITPSIVSEIKTDDLRQYLNIYMYKIEVKEPLKKYVEKVHRLQKENNLLLSNADIDIIALTIEIKEYFYEQKFDQWISKKSLENDVKCLSRDKGVLQCLKLFSKISEGFKKEFMFRCASCFSLFNSQLDFCKKCASNMISRVSISRINGKVKVYLKKGYVNRPKVLKDKYGNVLRSADQKEYIFHMKEMNNLEK</sequence>
<dbReference type="GO" id="GO:0000502">
    <property type="term" value="C:proteasome complex"/>
    <property type="evidence" value="ECO:0007669"/>
    <property type="project" value="UniProtKB-KW"/>
</dbReference>
<proteinExistence type="predicted"/>
<evidence type="ECO:0000256" key="3">
    <source>
        <dbReference type="ARBA" id="ARBA00022801"/>
    </source>
</evidence>
<evidence type="ECO:0000259" key="5">
    <source>
        <dbReference type="Pfam" id="PF17146"/>
    </source>
</evidence>
<dbReference type="InterPro" id="IPR014881">
    <property type="entry name" value="NOB1_Zn-bd"/>
</dbReference>
<dbReference type="InterPro" id="IPR039907">
    <property type="entry name" value="NOB1"/>
</dbReference>
<feature type="domain" description="Nin one binding (NOB1) Zn-ribbon-like" evidence="4">
    <location>
        <begin position="134"/>
        <end position="182"/>
    </location>
</feature>
<dbReference type="GO" id="GO:0004521">
    <property type="term" value="F:RNA endonuclease activity"/>
    <property type="evidence" value="ECO:0007669"/>
    <property type="project" value="TreeGrafter"/>
</dbReference>
<dbReference type="GO" id="GO:0016787">
    <property type="term" value="F:hydrolase activity"/>
    <property type="evidence" value="ECO:0007669"/>
    <property type="project" value="UniProtKB-KW"/>
</dbReference>